<dbReference type="EMBL" id="DTHB01000053">
    <property type="protein sequence ID" value="HGB15402.1"/>
    <property type="molecule type" value="Genomic_DNA"/>
</dbReference>
<evidence type="ECO:0000256" key="2">
    <source>
        <dbReference type="ARBA" id="ARBA00012438"/>
    </source>
</evidence>
<protein>
    <recommendedName>
        <fullName evidence="2">histidine kinase</fullName>
        <ecNumber evidence="2">2.7.13.3</ecNumber>
    </recommendedName>
</protein>
<keyword evidence="5" id="KW-1133">Transmembrane helix</keyword>
<feature type="transmembrane region" description="Helical" evidence="5">
    <location>
        <begin position="25"/>
        <end position="49"/>
    </location>
</feature>
<dbReference type="SUPFAM" id="SSF55874">
    <property type="entry name" value="ATPase domain of HSP90 chaperone/DNA topoisomerase II/histidine kinase"/>
    <property type="match status" value="1"/>
</dbReference>
<evidence type="ECO:0000313" key="7">
    <source>
        <dbReference type="EMBL" id="HGB15402.1"/>
    </source>
</evidence>
<keyword evidence="3" id="KW-0808">Transferase</keyword>
<keyword evidence="5" id="KW-0812">Transmembrane</keyword>
<dbReference type="InterPro" id="IPR050351">
    <property type="entry name" value="BphY/WalK/GraS-like"/>
</dbReference>
<dbReference type="EC" id="2.7.13.3" evidence="2"/>
<evidence type="ECO:0000256" key="1">
    <source>
        <dbReference type="ARBA" id="ARBA00000085"/>
    </source>
</evidence>
<dbReference type="InterPro" id="IPR003594">
    <property type="entry name" value="HATPase_dom"/>
</dbReference>
<comment type="caution">
    <text evidence="7">The sequence shown here is derived from an EMBL/GenBank/DDBJ whole genome shotgun (WGS) entry which is preliminary data.</text>
</comment>
<feature type="domain" description="Histidine kinase" evidence="6">
    <location>
        <begin position="135"/>
        <end position="357"/>
    </location>
</feature>
<reference evidence="7" key="1">
    <citation type="journal article" date="2020" name="mSystems">
        <title>Genome- and Community-Level Interaction Insights into Carbon Utilization and Element Cycling Functions of Hydrothermarchaeota in Hydrothermal Sediment.</title>
        <authorList>
            <person name="Zhou Z."/>
            <person name="Liu Y."/>
            <person name="Xu W."/>
            <person name="Pan J."/>
            <person name="Luo Z.H."/>
            <person name="Li M."/>
        </authorList>
    </citation>
    <scope>NUCLEOTIDE SEQUENCE [LARGE SCALE GENOMIC DNA]</scope>
    <source>
        <strain evidence="7">SpSt-776</strain>
    </source>
</reference>
<dbReference type="GO" id="GO:0007234">
    <property type="term" value="P:osmosensory signaling via phosphorelay pathway"/>
    <property type="evidence" value="ECO:0007669"/>
    <property type="project" value="TreeGrafter"/>
</dbReference>
<evidence type="ECO:0000256" key="4">
    <source>
        <dbReference type="ARBA" id="ARBA00022777"/>
    </source>
</evidence>
<dbReference type="PANTHER" id="PTHR42878">
    <property type="entry name" value="TWO-COMPONENT HISTIDINE KINASE"/>
    <property type="match status" value="1"/>
</dbReference>
<evidence type="ECO:0000256" key="3">
    <source>
        <dbReference type="ARBA" id="ARBA00022679"/>
    </source>
</evidence>
<dbReference type="InterPro" id="IPR036890">
    <property type="entry name" value="HATPase_C_sf"/>
</dbReference>
<dbReference type="GO" id="GO:0000156">
    <property type="term" value="F:phosphorelay response regulator activity"/>
    <property type="evidence" value="ECO:0007669"/>
    <property type="project" value="TreeGrafter"/>
</dbReference>
<sequence length="362" mass="40702">MVPTLGKPKQPVVLQTSRPDRTLRVYPVAGFLAGAIFGPAVAGPLPAFFRQVYGLLCFRQSLSFGRLIASDFTWDRWPVFTAYFLAFGIIGAFLGNTLRRLKENRARLKNLSHEFEIQVATLRHHYKNLTLGIDGFARRIKSKLAILEGEFQKCADDHCPTYPNFHQVMETLKNNTVILEQAAKRLSDTLGQELRFLRALTSDSLELVPGNFYSFLVQAVRDLLELRFRDKDIRVEINGQPFQAFHDTLVFPFEPYSMEVILQNILSNSMKYGDYIQVGVEKADKWIKAVVKDNGPGLDLDKLQKRLLSPADCQSLESTHLGLKVTLHLLAKCQGRLSAMSLPGEGAVFIMEFPVGAAAKVK</sequence>
<evidence type="ECO:0000259" key="6">
    <source>
        <dbReference type="PROSITE" id="PS50109"/>
    </source>
</evidence>
<dbReference type="PRINTS" id="PR00344">
    <property type="entry name" value="BCTRLSENSOR"/>
</dbReference>
<dbReference type="PANTHER" id="PTHR42878:SF14">
    <property type="entry name" value="OSMOLARITY TWO-COMPONENT SYSTEM PROTEIN SSK1"/>
    <property type="match status" value="1"/>
</dbReference>
<comment type="catalytic activity">
    <reaction evidence="1">
        <text>ATP + protein L-histidine = ADP + protein N-phospho-L-histidine.</text>
        <dbReference type="EC" id="2.7.13.3"/>
    </reaction>
</comment>
<dbReference type="AlphaFoldDB" id="A0A7C3SJQ1"/>
<dbReference type="GO" id="GO:0004673">
    <property type="term" value="F:protein histidine kinase activity"/>
    <property type="evidence" value="ECO:0007669"/>
    <property type="project" value="UniProtKB-EC"/>
</dbReference>
<dbReference type="PROSITE" id="PS50109">
    <property type="entry name" value="HIS_KIN"/>
    <property type="match status" value="1"/>
</dbReference>
<gene>
    <name evidence="7" type="ORF">ENV62_09230</name>
</gene>
<dbReference type="Gene3D" id="3.30.565.10">
    <property type="entry name" value="Histidine kinase-like ATPase, C-terminal domain"/>
    <property type="match status" value="1"/>
</dbReference>
<dbReference type="SMART" id="SM00387">
    <property type="entry name" value="HATPase_c"/>
    <property type="match status" value="1"/>
</dbReference>
<accession>A0A7C3SJQ1</accession>
<dbReference type="GO" id="GO:0030295">
    <property type="term" value="F:protein kinase activator activity"/>
    <property type="evidence" value="ECO:0007669"/>
    <property type="project" value="TreeGrafter"/>
</dbReference>
<name>A0A7C3SJQ1_9BACT</name>
<dbReference type="Pfam" id="PF02518">
    <property type="entry name" value="HATPase_c"/>
    <property type="match status" value="1"/>
</dbReference>
<feature type="transmembrane region" description="Helical" evidence="5">
    <location>
        <begin position="80"/>
        <end position="98"/>
    </location>
</feature>
<keyword evidence="5" id="KW-0472">Membrane</keyword>
<organism evidence="7">
    <name type="scientific">Desulfobacca acetoxidans</name>
    <dbReference type="NCBI Taxonomy" id="60893"/>
    <lineage>
        <taxon>Bacteria</taxon>
        <taxon>Pseudomonadati</taxon>
        <taxon>Thermodesulfobacteriota</taxon>
        <taxon>Desulfobaccia</taxon>
        <taxon>Desulfobaccales</taxon>
        <taxon>Desulfobaccaceae</taxon>
        <taxon>Desulfobacca</taxon>
    </lineage>
</organism>
<proteinExistence type="predicted"/>
<evidence type="ECO:0000256" key="5">
    <source>
        <dbReference type="SAM" id="Phobius"/>
    </source>
</evidence>
<dbReference type="InterPro" id="IPR004358">
    <property type="entry name" value="Sig_transdc_His_kin-like_C"/>
</dbReference>
<dbReference type="InterPro" id="IPR005467">
    <property type="entry name" value="His_kinase_dom"/>
</dbReference>
<keyword evidence="4 7" id="KW-0418">Kinase</keyword>